<dbReference type="PROSITE" id="PS50089">
    <property type="entry name" value="ZF_RING_2"/>
    <property type="match status" value="1"/>
</dbReference>
<evidence type="ECO:0000313" key="7">
    <source>
        <dbReference type="Proteomes" id="UP001190640"/>
    </source>
</evidence>
<dbReference type="GeneID" id="129326491"/>
<dbReference type="InterPro" id="IPR001841">
    <property type="entry name" value="Znf_RING"/>
</dbReference>
<evidence type="ECO:0000256" key="3">
    <source>
        <dbReference type="ARBA" id="ARBA00022833"/>
    </source>
</evidence>
<proteinExistence type="predicted"/>
<dbReference type="GO" id="GO:0008270">
    <property type="term" value="F:zinc ion binding"/>
    <property type="evidence" value="ECO:0007669"/>
    <property type="project" value="UniProtKB-KW"/>
</dbReference>
<organism evidence="7 8">
    <name type="scientific">Eublepharis macularius</name>
    <name type="common">Leopard gecko</name>
    <name type="synonym">Cyrtodactylus macularius</name>
    <dbReference type="NCBI Taxonomy" id="481883"/>
    <lineage>
        <taxon>Eukaryota</taxon>
        <taxon>Metazoa</taxon>
        <taxon>Chordata</taxon>
        <taxon>Craniata</taxon>
        <taxon>Vertebrata</taxon>
        <taxon>Euteleostomi</taxon>
        <taxon>Lepidosauria</taxon>
        <taxon>Squamata</taxon>
        <taxon>Bifurcata</taxon>
        <taxon>Gekkota</taxon>
        <taxon>Eublepharidae</taxon>
        <taxon>Eublepharinae</taxon>
        <taxon>Eublepharis</taxon>
    </lineage>
</organism>
<dbReference type="PANTHER" id="PTHR22663:SF21">
    <property type="entry name" value="E3 SUMO-PROTEIN LIGASE RNF212-RELATED"/>
    <property type="match status" value="1"/>
</dbReference>
<dbReference type="GO" id="GO:0016874">
    <property type="term" value="F:ligase activity"/>
    <property type="evidence" value="ECO:0007669"/>
    <property type="project" value="UniProtKB-KW"/>
</dbReference>
<accession>A0AA97KTR2</accession>
<dbReference type="AlphaFoldDB" id="A0AA97KTR2"/>
<keyword evidence="1" id="KW-0479">Metal-binding</keyword>
<keyword evidence="7" id="KW-1185">Reference proteome</keyword>
<evidence type="ECO:0000313" key="8">
    <source>
        <dbReference type="RefSeq" id="XP_054830644.1"/>
    </source>
</evidence>
<keyword evidence="3" id="KW-0862">Zinc</keyword>
<evidence type="ECO:0000259" key="6">
    <source>
        <dbReference type="PROSITE" id="PS50089"/>
    </source>
</evidence>
<dbReference type="RefSeq" id="XP_054830644.1">
    <property type="nucleotide sequence ID" value="XM_054974669.1"/>
</dbReference>
<dbReference type="GO" id="GO:0019789">
    <property type="term" value="F:SUMO transferase activity"/>
    <property type="evidence" value="ECO:0007669"/>
    <property type="project" value="InterPro"/>
</dbReference>
<protein>
    <submittedName>
        <fullName evidence="8">Probable E3 SUMO-protein ligase RNF212 isoform X1</fullName>
    </submittedName>
</protein>
<feature type="domain" description="RING-type" evidence="6">
    <location>
        <begin position="7"/>
        <end position="47"/>
    </location>
</feature>
<evidence type="ECO:0000256" key="4">
    <source>
        <dbReference type="ARBA" id="ARBA00023254"/>
    </source>
</evidence>
<dbReference type="InterPro" id="IPR042123">
    <property type="entry name" value="Zip3/RNF212-like"/>
</dbReference>
<dbReference type="Proteomes" id="UP001190640">
    <property type="component" value="Chromosome 3"/>
</dbReference>
<dbReference type="GO" id="GO:0016925">
    <property type="term" value="P:protein sumoylation"/>
    <property type="evidence" value="ECO:0007669"/>
    <property type="project" value="TreeGrafter"/>
</dbReference>
<evidence type="ECO:0000256" key="2">
    <source>
        <dbReference type="ARBA" id="ARBA00022771"/>
    </source>
</evidence>
<dbReference type="PROSITE" id="PS00518">
    <property type="entry name" value="ZF_RING_1"/>
    <property type="match status" value="1"/>
</dbReference>
<keyword evidence="8" id="KW-0436">Ligase</keyword>
<name>A0AA97KTR2_EUBMA</name>
<gene>
    <name evidence="8" type="primary">RNF212</name>
</gene>
<dbReference type="Pfam" id="PF14634">
    <property type="entry name" value="zf-RING_5"/>
    <property type="match status" value="1"/>
</dbReference>
<dbReference type="GO" id="GO:0007131">
    <property type="term" value="P:reciprocal meiotic recombination"/>
    <property type="evidence" value="ECO:0007669"/>
    <property type="project" value="InterPro"/>
</dbReference>
<keyword evidence="2 5" id="KW-0863">Zinc-finger</keyword>
<dbReference type="InterPro" id="IPR017907">
    <property type="entry name" value="Znf_RING_CS"/>
</dbReference>
<keyword evidence="4" id="KW-0469">Meiosis</keyword>
<dbReference type="CTD" id="285498"/>
<dbReference type="PANTHER" id="PTHR22663">
    <property type="entry name" value="RING FINGER PROTEIN NARYA-RELATED"/>
    <property type="match status" value="1"/>
</dbReference>
<evidence type="ECO:0000256" key="1">
    <source>
        <dbReference type="ARBA" id="ARBA00022723"/>
    </source>
</evidence>
<sequence>MAAPPFCNGCFQRPRGAAPELRLTSCGHLLCPRCLPSGQKELCVICRIPCRTIMLSKKMNSDIQSLFMRIDELCRKYSREVSQISQFQEKHRGHLLTYYRGKIAKLEGYWKAAQQMQYIQHQQHLKPRQEGNQVPSSISVKTSVSKKQNDNAAYFLCSTPLSTSEIRDPSMELDCVSPSVRKVETVAGPARLSVISPPQNGQMGSVSCRSSCFSGMALCQNSTSEREETSVLKDSPWLPICFLTFKDLNDSRPGYLKDPLLPYCPAFQLRSASSARLSILPLSGVREVAISDRASSVMAPHLSSDLPLETHLALTILSFRLKHLFLPRLFTKGLYQTRFSP</sequence>
<reference evidence="8" key="1">
    <citation type="submission" date="2025-08" db="UniProtKB">
        <authorList>
            <consortium name="RefSeq"/>
        </authorList>
    </citation>
    <scope>IDENTIFICATION</scope>
    <source>
        <tissue evidence="8">Blood</tissue>
    </source>
</reference>
<dbReference type="KEGG" id="emc:129326491"/>
<evidence type="ECO:0000256" key="5">
    <source>
        <dbReference type="PROSITE-ProRule" id="PRU00175"/>
    </source>
</evidence>
<dbReference type="GO" id="GO:0007129">
    <property type="term" value="P:homologous chromosome pairing at meiosis"/>
    <property type="evidence" value="ECO:0007669"/>
    <property type="project" value="TreeGrafter"/>
</dbReference>
<dbReference type="GO" id="GO:0000795">
    <property type="term" value="C:synaptonemal complex"/>
    <property type="evidence" value="ECO:0007669"/>
    <property type="project" value="InterPro"/>
</dbReference>